<dbReference type="AlphaFoldDB" id="A0AA97JVR4"/>
<dbReference type="InterPro" id="IPR027806">
    <property type="entry name" value="HARBI1_dom"/>
</dbReference>
<name>A0AA97JVR4_EUBMA</name>
<sequence length="413" mass="47340">MHLHAAYLRRVLRRRKHYVMFREEMSHRQKRRQMLASRRRRFQRELWLALAEEHVPRKCWVTAKSQDWWDRIVLCTWDDEEWIECFRMTRATFEYLVRILRPRLERQKTKFRDPITVEKRVAVAIWCLATGSCYRQAKDQFGIGVSTAGTAFLEVCYALEAELLCKTVCLGTAVGTVMDGFSALGFPHCVGAIDGSHIPICAPGGSPEQYGNRKNFSSILLQGTVDHRGRFIDTEIGWSGKNHDAFVLRNSAICAAMDAGTFVPGNPCLHLDGVTVPPIVISDGAYPIRRWLMKPYGTHAETEAHRNFNRALSRARNVVERSFGRLKSRFRCLATRLNCREENVVTVVSACVILHNICEERGHQLLGDRGDPRPVMVPPEEDAVLEQDRSHLEEGKIVRDALSKFMYNNNSRI</sequence>
<keyword evidence="4" id="KW-0540">Nuclease</keyword>
<comment type="cofactor">
    <cofactor evidence="1">
        <name>a divalent metal cation</name>
        <dbReference type="ChEBI" id="CHEBI:60240"/>
    </cofactor>
</comment>
<dbReference type="GO" id="GO:0046872">
    <property type="term" value="F:metal ion binding"/>
    <property type="evidence" value="ECO:0007669"/>
    <property type="project" value="UniProtKB-KW"/>
</dbReference>
<organism evidence="9 10">
    <name type="scientific">Eublepharis macularius</name>
    <name type="common">Leopard gecko</name>
    <name type="synonym">Cyrtodactylus macularius</name>
    <dbReference type="NCBI Taxonomy" id="481883"/>
    <lineage>
        <taxon>Eukaryota</taxon>
        <taxon>Metazoa</taxon>
        <taxon>Chordata</taxon>
        <taxon>Craniata</taxon>
        <taxon>Vertebrata</taxon>
        <taxon>Euteleostomi</taxon>
        <taxon>Lepidosauria</taxon>
        <taxon>Squamata</taxon>
        <taxon>Bifurcata</taxon>
        <taxon>Gekkota</taxon>
        <taxon>Eublepharidae</taxon>
        <taxon>Eublepharinae</taxon>
        <taxon>Eublepharis</taxon>
    </lineage>
</organism>
<evidence type="ECO:0000256" key="6">
    <source>
        <dbReference type="ARBA" id="ARBA00022801"/>
    </source>
</evidence>
<accession>A0AA97JVR4</accession>
<evidence type="ECO:0000313" key="10">
    <source>
        <dbReference type="RefSeq" id="XP_054846385.1"/>
    </source>
</evidence>
<dbReference type="GeneID" id="129336976"/>
<protein>
    <submittedName>
        <fullName evidence="10">Nuclease HARBI1</fullName>
    </submittedName>
</protein>
<evidence type="ECO:0000313" key="9">
    <source>
        <dbReference type="Proteomes" id="UP001190640"/>
    </source>
</evidence>
<reference evidence="10" key="1">
    <citation type="submission" date="2025-08" db="UniProtKB">
        <authorList>
            <consortium name="RefSeq"/>
        </authorList>
    </citation>
    <scope>IDENTIFICATION</scope>
    <source>
        <tissue evidence="10">Blood</tissue>
    </source>
</reference>
<dbReference type="GO" id="GO:0004518">
    <property type="term" value="F:nuclease activity"/>
    <property type="evidence" value="ECO:0007669"/>
    <property type="project" value="UniProtKB-KW"/>
</dbReference>
<keyword evidence="7" id="KW-0539">Nucleus</keyword>
<dbReference type="Proteomes" id="UP001190640">
    <property type="component" value="Chromosome 10"/>
</dbReference>
<keyword evidence="5" id="KW-0479">Metal-binding</keyword>
<comment type="similarity">
    <text evidence="3">Belongs to the HARBI1 family.</text>
</comment>
<evidence type="ECO:0000256" key="5">
    <source>
        <dbReference type="ARBA" id="ARBA00022723"/>
    </source>
</evidence>
<proteinExistence type="inferred from homology"/>
<evidence type="ECO:0000259" key="8">
    <source>
        <dbReference type="Pfam" id="PF13359"/>
    </source>
</evidence>
<dbReference type="PANTHER" id="PTHR22930">
    <property type="match status" value="1"/>
</dbReference>
<evidence type="ECO:0000256" key="1">
    <source>
        <dbReference type="ARBA" id="ARBA00001968"/>
    </source>
</evidence>
<evidence type="ECO:0000256" key="7">
    <source>
        <dbReference type="ARBA" id="ARBA00023242"/>
    </source>
</evidence>
<keyword evidence="6" id="KW-0378">Hydrolase</keyword>
<dbReference type="RefSeq" id="XP_054846385.1">
    <property type="nucleotide sequence ID" value="XM_054990410.1"/>
</dbReference>
<feature type="domain" description="DDE Tnp4" evidence="8">
    <location>
        <begin position="193"/>
        <end position="356"/>
    </location>
</feature>
<evidence type="ECO:0000256" key="4">
    <source>
        <dbReference type="ARBA" id="ARBA00022722"/>
    </source>
</evidence>
<gene>
    <name evidence="10" type="primary">LOC129336976</name>
</gene>
<dbReference type="PANTHER" id="PTHR22930:SF85">
    <property type="entry name" value="GH03217P-RELATED"/>
    <property type="match status" value="1"/>
</dbReference>
<evidence type="ECO:0000256" key="3">
    <source>
        <dbReference type="ARBA" id="ARBA00006958"/>
    </source>
</evidence>
<evidence type="ECO:0000256" key="2">
    <source>
        <dbReference type="ARBA" id="ARBA00004123"/>
    </source>
</evidence>
<comment type="subcellular location">
    <subcellularLocation>
        <location evidence="2">Nucleus</location>
    </subcellularLocation>
</comment>
<dbReference type="GO" id="GO:0016787">
    <property type="term" value="F:hydrolase activity"/>
    <property type="evidence" value="ECO:0007669"/>
    <property type="project" value="UniProtKB-KW"/>
</dbReference>
<dbReference type="InterPro" id="IPR045249">
    <property type="entry name" value="HARBI1-like"/>
</dbReference>
<dbReference type="KEGG" id="emc:129336976"/>
<keyword evidence="9" id="KW-1185">Reference proteome</keyword>
<dbReference type="Pfam" id="PF13359">
    <property type="entry name" value="DDE_Tnp_4"/>
    <property type="match status" value="1"/>
</dbReference>
<dbReference type="GO" id="GO:0005634">
    <property type="term" value="C:nucleus"/>
    <property type="evidence" value="ECO:0007669"/>
    <property type="project" value="UniProtKB-SubCell"/>
</dbReference>